<keyword evidence="2" id="KW-0238">DNA-binding</keyword>
<dbReference type="SUPFAM" id="SSF46689">
    <property type="entry name" value="Homeodomain-like"/>
    <property type="match status" value="2"/>
</dbReference>
<gene>
    <name evidence="5" type="ORF">ACFSUF_04480</name>
</gene>
<dbReference type="InterPro" id="IPR018062">
    <property type="entry name" value="HTH_AraC-typ_CS"/>
</dbReference>
<dbReference type="PROSITE" id="PS01124">
    <property type="entry name" value="HTH_ARAC_FAMILY_2"/>
    <property type="match status" value="1"/>
</dbReference>
<evidence type="ECO:0000313" key="6">
    <source>
        <dbReference type="Proteomes" id="UP001597541"/>
    </source>
</evidence>
<dbReference type="SUPFAM" id="SSF51215">
    <property type="entry name" value="Regulatory protein AraC"/>
    <property type="match status" value="1"/>
</dbReference>
<dbReference type="PRINTS" id="PR00032">
    <property type="entry name" value="HTHARAC"/>
</dbReference>
<organism evidence="5 6">
    <name type="scientific">Paenibacillus gansuensis</name>
    <dbReference type="NCBI Taxonomy" id="306542"/>
    <lineage>
        <taxon>Bacteria</taxon>
        <taxon>Bacillati</taxon>
        <taxon>Bacillota</taxon>
        <taxon>Bacilli</taxon>
        <taxon>Bacillales</taxon>
        <taxon>Paenibacillaceae</taxon>
        <taxon>Paenibacillus</taxon>
    </lineage>
</organism>
<reference evidence="6" key="1">
    <citation type="journal article" date="2019" name="Int. J. Syst. Evol. Microbiol.">
        <title>The Global Catalogue of Microorganisms (GCM) 10K type strain sequencing project: providing services to taxonomists for standard genome sequencing and annotation.</title>
        <authorList>
            <consortium name="The Broad Institute Genomics Platform"/>
            <consortium name="The Broad Institute Genome Sequencing Center for Infectious Disease"/>
            <person name="Wu L."/>
            <person name="Ma J."/>
        </authorList>
    </citation>
    <scope>NUCLEOTIDE SEQUENCE [LARGE SCALE GENOMIC DNA]</scope>
    <source>
        <strain evidence="6">KCTC 3950</strain>
    </source>
</reference>
<comment type="caution">
    <text evidence="5">The sequence shown here is derived from an EMBL/GenBank/DDBJ whole genome shotgun (WGS) entry which is preliminary data.</text>
</comment>
<dbReference type="PANTHER" id="PTHR43280">
    <property type="entry name" value="ARAC-FAMILY TRANSCRIPTIONAL REGULATOR"/>
    <property type="match status" value="1"/>
</dbReference>
<keyword evidence="6" id="KW-1185">Reference proteome</keyword>
<dbReference type="EMBL" id="JBHUME010000005">
    <property type="protein sequence ID" value="MFD2611675.1"/>
    <property type="molecule type" value="Genomic_DNA"/>
</dbReference>
<dbReference type="Proteomes" id="UP001597541">
    <property type="component" value="Unassembled WGS sequence"/>
</dbReference>
<feature type="domain" description="HTH araC/xylS-type" evidence="4">
    <location>
        <begin position="179"/>
        <end position="277"/>
    </location>
</feature>
<sequence>MDQEFINGFMPRIFDVLLRDETHWRHHDFQVVIPSTRMCNLGFVIQGEGTLEINGIKHQLQKGCVYHISPPGSSLIFSTNATNPLLYIAVHFDYRLIQWEGMELLSKEPAGALPLPHVLTTEEDSWTKEKFQQLQDGWNEKQPGYEWRCRALLVKLLSEVEKRQHSASLALLRSEQSMRGAMEHVHSQFKHPKSRLQMARECSMSISNFSLLFKRISGYSYVSYINKIRMERAKSLLRNGIAPINEIAYEVGYSDPLYFSRLFSRETGMSPREYRQGQPG</sequence>
<proteinExistence type="predicted"/>
<keyword evidence="3" id="KW-0804">Transcription</keyword>
<dbReference type="Pfam" id="PF12833">
    <property type="entry name" value="HTH_18"/>
    <property type="match status" value="1"/>
</dbReference>
<dbReference type="PROSITE" id="PS00041">
    <property type="entry name" value="HTH_ARAC_FAMILY_1"/>
    <property type="match status" value="1"/>
</dbReference>
<evidence type="ECO:0000256" key="1">
    <source>
        <dbReference type="ARBA" id="ARBA00023015"/>
    </source>
</evidence>
<protein>
    <submittedName>
        <fullName evidence="5">Helix-turn-helix domain-containing protein</fullName>
    </submittedName>
</protein>
<evidence type="ECO:0000256" key="2">
    <source>
        <dbReference type="ARBA" id="ARBA00023125"/>
    </source>
</evidence>
<dbReference type="InterPro" id="IPR009057">
    <property type="entry name" value="Homeodomain-like_sf"/>
</dbReference>
<dbReference type="Gene3D" id="1.10.10.60">
    <property type="entry name" value="Homeodomain-like"/>
    <property type="match status" value="2"/>
</dbReference>
<dbReference type="PANTHER" id="PTHR43280:SF28">
    <property type="entry name" value="HTH-TYPE TRANSCRIPTIONAL ACTIVATOR RHAS"/>
    <property type="match status" value="1"/>
</dbReference>
<evidence type="ECO:0000313" key="5">
    <source>
        <dbReference type="EMBL" id="MFD2611675.1"/>
    </source>
</evidence>
<accession>A0ABW5PB36</accession>
<dbReference type="RefSeq" id="WP_377600552.1">
    <property type="nucleotide sequence ID" value="NZ_JBHUME010000005.1"/>
</dbReference>
<evidence type="ECO:0000259" key="4">
    <source>
        <dbReference type="PROSITE" id="PS01124"/>
    </source>
</evidence>
<dbReference type="SMART" id="SM00342">
    <property type="entry name" value="HTH_ARAC"/>
    <property type="match status" value="1"/>
</dbReference>
<evidence type="ECO:0000256" key="3">
    <source>
        <dbReference type="ARBA" id="ARBA00023163"/>
    </source>
</evidence>
<keyword evidence="1" id="KW-0805">Transcription regulation</keyword>
<dbReference type="InterPro" id="IPR018060">
    <property type="entry name" value="HTH_AraC"/>
</dbReference>
<dbReference type="InterPro" id="IPR020449">
    <property type="entry name" value="Tscrpt_reg_AraC-type_HTH"/>
</dbReference>
<dbReference type="InterPro" id="IPR037923">
    <property type="entry name" value="HTH-like"/>
</dbReference>
<name>A0ABW5PB36_9BACL</name>